<keyword evidence="1" id="KW-1133">Transmembrane helix</keyword>
<sequence length="348" mass="39353">MRKIFLPLLLLILPLVTPAPTISVAFCSSGFRIIVAPTTSGVIYVGAGLYDLKPQNFGECIAMFDPPTQYARFYLVNSSDAYYLGGYYEYGTENRTLNEVLSTVERNVVPVLGNHSGDYVIFSFKNGTYKIPVKELMFYLWSDSLLDHLVAFPSGMGIVIVPAVEIDAIESNFTIMRKPGKQVDKTLIVFNVTYHVFIGYLIMINGTAIRWETQKVDRMNLTWDELSEMFNKPLYAFYFDGKTLKSYPLIKVKLSWIGNAFHLSPKYEFINLAPSYEHMTTQKEIKTKTLSPNLISETFSTSIHSTNLTSSPLTNHTVQNSKSEIPKLTSLLLILLVVISVSLFLKRR</sequence>
<proteinExistence type="predicted"/>
<keyword evidence="1" id="KW-0472">Membrane</keyword>
<evidence type="ECO:0000313" key="2">
    <source>
        <dbReference type="EMBL" id="ADT83500.1"/>
    </source>
</evidence>
<dbReference type="OrthoDB" id="99336at2157"/>
<name>F0LJW3_THEBM</name>
<accession>F0LJW3</accession>
<dbReference type="eggNOG" id="arCOG01144">
    <property type="taxonomic scope" value="Archaea"/>
</dbReference>
<evidence type="ECO:0000313" key="3">
    <source>
        <dbReference type="Proteomes" id="UP000007478"/>
    </source>
</evidence>
<gene>
    <name evidence="2" type="ordered locus">TERMP_00523</name>
</gene>
<dbReference type="RefSeq" id="WP_013466798.1">
    <property type="nucleotide sequence ID" value="NC_014804.1"/>
</dbReference>
<feature type="transmembrane region" description="Helical" evidence="1">
    <location>
        <begin position="328"/>
        <end position="345"/>
    </location>
</feature>
<organism evidence="2 3">
    <name type="scientific">Thermococcus barophilus (strain DSM 11836 / MP)</name>
    <dbReference type="NCBI Taxonomy" id="391623"/>
    <lineage>
        <taxon>Archaea</taxon>
        <taxon>Methanobacteriati</taxon>
        <taxon>Methanobacteriota</taxon>
        <taxon>Thermococci</taxon>
        <taxon>Thermococcales</taxon>
        <taxon>Thermococcaceae</taxon>
        <taxon>Thermococcus</taxon>
    </lineage>
</organism>
<dbReference type="Proteomes" id="UP000007478">
    <property type="component" value="Chromosome"/>
</dbReference>
<evidence type="ECO:0000256" key="1">
    <source>
        <dbReference type="SAM" id="Phobius"/>
    </source>
</evidence>
<dbReference type="KEGG" id="tba:TERMP_00523"/>
<reference evidence="2 3" key="1">
    <citation type="journal article" date="2011" name="J. Bacteriol.">
        <title>Complete genome sequence of the hyperthermophilic, piezophilic, heterotrophic, and carboxydotrophic archaeon Thermococcus barophilus MP.</title>
        <authorList>
            <person name="Vannier P."/>
            <person name="Marteinsson V.T."/>
            <person name="Fridjonsson O.H."/>
            <person name="Oger P."/>
            <person name="Jebbar M."/>
        </authorList>
    </citation>
    <scope>NUCLEOTIDE SEQUENCE [LARGE SCALE GENOMIC DNA]</scope>
    <source>
        <strain evidence="3">DSM 11836 / MP</strain>
    </source>
</reference>
<dbReference type="EMBL" id="CP002372">
    <property type="protein sequence ID" value="ADT83500.1"/>
    <property type="molecule type" value="Genomic_DNA"/>
</dbReference>
<keyword evidence="3" id="KW-1185">Reference proteome</keyword>
<keyword evidence="1" id="KW-0812">Transmembrane</keyword>
<dbReference type="PATRIC" id="fig|391623.17.peg.523"/>
<dbReference type="GeneID" id="10040841"/>
<dbReference type="HOGENOM" id="CLU_768637_0_0_2"/>
<protein>
    <submittedName>
        <fullName evidence="2">Uncharacterized protein</fullName>
    </submittedName>
</protein>
<dbReference type="AlphaFoldDB" id="F0LJW3"/>